<gene>
    <name evidence="3" type="ORF">SAMN04488558_1142</name>
</gene>
<sequence length="272" mass="31933">MDIINLMKQFDFSESETKVYLTLLQNGILSGYETARLSGVARSKVYEVLANLVSKGVVRVNNQDKVSYYQAESSEFLIEKLRLNTEKALHDLSLATNFFQPNEFNDQLWHMSDYQAILLKTQQMIEQAEEEILLHIWVEDLTDQIQEILLRKEKSGLKIVIILFDLDKKYTFSKKMKNCYIHGFEEEKLEERHQTRWINLAVDNQEMIYASIKDCLTAEATYTSNKSFVFFSREYVQHDAYCLRIEEKAMPELKAIFGENLIGIRDIFKSFE</sequence>
<accession>A0A1H9GGT0</accession>
<dbReference type="PANTHER" id="PTHR34293:SF1">
    <property type="entry name" value="HTH-TYPE TRANSCRIPTIONAL REGULATOR TRMBL2"/>
    <property type="match status" value="1"/>
</dbReference>
<evidence type="ECO:0000259" key="1">
    <source>
        <dbReference type="Pfam" id="PF01978"/>
    </source>
</evidence>
<dbReference type="AlphaFoldDB" id="A0A1H9GGT0"/>
<organism evidence="3 4">
    <name type="scientific">Ignavigranum ruoffiae</name>
    <dbReference type="NCBI Taxonomy" id="89093"/>
    <lineage>
        <taxon>Bacteria</taxon>
        <taxon>Bacillati</taxon>
        <taxon>Bacillota</taxon>
        <taxon>Bacilli</taxon>
        <taxon>Lactobacillales</taxon>
        <taxon>Aerococcaceae</taxon>
        <taxon>Ignavigranum</taxon>
    </lineage>
</organism>
<dbReference type="CDD" id="cd09124">
    <property type="entry name" value="PLDc_like_TrmB_middle"/>
    <property type="match status" value="1"/>
</dbReference>
<dbReference type="RefSeq" id="WP_092572624.1">
    <property type="nucleotide sequence ID" value="NZ_FOEN01000014.1"/>
</dbReference>
<dbReference type="Gene3D" id="1.10.10.10">
    <property type="entry name" value="Winged helix-like DNA-binding domain superfamily/Winged helix DNA-binding domain"/>
    <property type="match status" value="1"/>
</dbReference>
<dbReference type="SUPFAM" id="SSF56024">
    <property type="entry name" value="Phospholipase D/nuclease"/>
    <property type="match status" value="1"/>
</dbReference>
<feature type="domain" description="Transcription regulator TrmB N-terminal" evidence="1">
    <location>
        <begin position="7"/>
        <end position="69"/>
    </location>
</feature>
<dbReference type="STRING" id="89093.SAMN04488558_1142"/>
<dbReference type="Proteomes" id="UP000198833">
    <property type="component" value="Unassembled WGS sequence"/>
</dbReference>
<evidence type="ECO:0000259" key="2">
    <source>
        <dbReference type="Pfam" id="PF11495"/>
    </source>
</evidence>
<name>A0A1H9GGT0_9LACT</name>
<dbReference type="Pfam" id="PF11495">
    <property type="entry name" value="Regulator_TrmB"/>
    <property type="match status" value="1"/>
</dbReference>
<dbReference type="PANTHER" id="PTHR34293">
    <property type="entry name" value="HTH-TYPE TRANSCRIPTIONAL REGULATOR TRMBL2"/>
    <property type="match status" value="1"/>
</dbReference>
<evidence type="ECO:0000313" key="4">
    <source>
        <dbReference type="Proteomes" id="UP000198833"/>
    </source>
</evidence>
<dbReference type="SUPFAM" id="SSF46785">
    <property type="entry name" value="Winged helix' DNA-binding domain"/>
    <property type="match status" value="1"/>
</dbReference>
<proteinExistence type="predicted"/>
<dbReference type="InterPro" id="IPR021586">
    <property type="entry name" value="Tscrpt_reg_TrmB_C"/>
</dbReference>
<dbReference type="OrthoDB" id="1493540at2"/>
<feature type="domain" description="Transcription regulator TrmB C-terminal" evidence="2">
    <location>
        <begin position="107"/>
        <end position="176"/>
    </location>
</feature>
<dbReference type="InterPro" id="IPR036390">
    <property type="entry name" value="WH_DNA-bd_sf"/>
</dbReference>
<dbReference type="EMBL" id="FOEN01000014">
    <property type="protein sequence ID" value="SEQ49300.1"/>
    <property type="molecule type" value="Genomic_DNA"/>
</dbReference>
<keyword evidence="4" id="KW-1185">Reference proteome</keyword>
<dbReference type="InterPro" id="IPR036388">
    <property type="entry name" value="WH-like_DNA-bd_sf"/>
</dbReference>
<dbReference type="InterPro" id="IPR051797">
    <property type="entry name" value="TrmB-like"/>
</dbReference>
<dbReference type="Pfam" id="PF01978">
    <property type="entry name" value="TrmB"/>
    <property type="match status" value="1"/>
</dbReference>
<protein>
    <submittedName>
        <fullName evidence="3">Sugar-specific transcriptional regulator TrmB</fullName>
    </submittedName>
</protein>
<reference evidence="3 4" key="1">
    <citation type="submission" date="2016-10" db="EMBL/GenBank/DDBJ databases">
        <authorList>
            <person name="de Groot N.N."/>
        </authorList>
    </citation>
    <scope>NUCLEOTIDE SEQUENCE [LARGE SCALE GENOMIC DNA]</scope>
    <source>
        <strain evidence="3 4">DSM 15695</strain>
    </source>
</reference>
<evidence type="ECO:0000313" key="3">
    <source>
        <dbReference type="EMBL" id="SEQ49300.1"/>
    </source>
</evidence>
<dbReference type="InterPro" id="IPR002831">
    <property type="entry name" value="Tscrpt_reg_TrmB_N"/>
</dbReference>